<dbReference type="EMBL" id="KV875102">
    <property type="protein sequence ID" value="OIW24919.1"/>
    <property type="molecule type" value="Genomic_DNA"/>
</dbReference>
<feature type="transmembrane region" description="Helical" evidence="2">
    <location>
        <begin position="57"/>
        <end position="81"/>
    </location>
</feature>
<dbReference type="AlphaFoldDB" id="A0A1J7IB59"/>
<reference evidence="3 4" key="1">
    <citation type="submission" date="2016-10" db="EMBL/GenBank/DDBJ databases">
        <title>Draft genome sequence of Coniochaeta ligniaria NRRL30616, a lignocellulolytic fungus for bioabatement of inhibitors in plant biomass hydrolysates.</title>
        <authorList>
            <consortium name="DOE Joint Genome Institute"/>
            <person name="Jimenez D.J."/>
            <person name="Hector R.E."/>
            <person name="Riley R."/>
            <person name="Sun H."/>
            <person name="Grigoriev I.V."/>
            <person name="Van Elsas J.D."/>
            <person name="Nichols N.N."/>
        </authorList>
    </citation>
    <scope>NUCLEOTIDE SEQUENCE [LARGE SCALE GENOMIC DNA]</scope>
    <source>
        <strain evidence="3 4">NRRL 30616</strain>
    </source>
</reference>
<keyword evidence="4" id="KW-1185">Reference proteome</keyword>
<gene>
    <name evidence="3" type="ORF">CONLIGDRAFT_75798</name>
</gene>
<feature type="compositionally biased region" description="Low complexity" evidence="1">
    <location>
        <begin position="24"/>
        <end position="45"/>
    </location>
</feature>
<protein>
    <submittedName>
        <fullName evidence="3">Uncharacterized protein</fullName>
    </submittedName>
</protein>
<accession>A0A1J7IB59</accession>
<keyword evidence="2" id="KW-0472">Membrane</keyword>
<dbReference type="Proteomes" id="UP000182658">
    <property type="component" value="Unassembled WGS sequence"/>
</dbReference>
<dbReference type="InParanoid" id="A0A1J7IB59"/>
<sequence length="168" mass="17577">MSATTTGSFPLSTESPYTGGQDGSTGDANSGSGSAADGNAAGASGTDTGGLQISHGAMVAIIVVVVVVALVGIASSVLFYLAKKREWKVRETIRKSTRKVVAALTPRRSEFPRSVKESTGGRSKGGRVRLDDVPPTPRLKPEDLEKGYGPRVTLAAIDKKKRSNFSRK</sequence>
<evidence type="ECO:0000313" key="3">
    <source>
        <dbReference type="EMBL" id="OIW24919.1"/>
    </source>
</evidence>
<name>A0A1J7IB59_9PEZI</name>
<keyword evidence="2" id="KW-0812">Transmembrane</keyword>
<dbReference type="OrthoDB" id="5425637at2759"/>
<feature type="compositionally biased region" description="Basic and acidic residues" evidence="1">
    <location>
        <begin position="139"/>
        <end position="148"/>
    </location>
</feature>
<feature type="compositionally biased region" description="Polar residues" evidence="1">
    <location>
        <begin position="1"/>
        <end position="18"/>
    </location>
</feature>
<feature type="region of interest" description="Disordered" evidence="1">
    <location>
        <begin position="1"/>
        <end position="45"/>
    </location>
</feature>
<evidence type="ECO:0000313" key="4">
    <source>
        <dbReference type="Proteomes" id="UP000182658"/>
    </source>
</evidence>
<evidence type="ECO:0000256" key="2">
    <source>
        <dbReference type="SAM" id="Phobius"/>
    </source>
</evidence>
<keyword evidence="2" id="KW-1133">Transmembrane helix</keyword>
<organism evidence="3 4">
    <name type="scientific">Coniochaeta ligniaria NRRL 30616</name>
    <dbReference type="NCBI Taxonomy" id="1408157"/>
    <lineage>
        <taxon>Eukaryota</taxon>
        <taxon>Fungi</taxon>
        <taxon>Dikarya</taxon>
        <taxon>Ascomycota</taxon>
        <taxon>Pezizomycotina</taxon>
        <taxon>Sordariomycetes</taxon>
        <taxon>Sordariomycetidae</taxon>
        <taxon>Coniochaetales</taxon>
        <taxon>Coniochaetaceae</taxon>
        <taxon>Coniochaeta</taxon>
    </lineage>
</organism>
<feature type="region of interest" description="Disordered" evidence="1">
    <location>
        <begin position="110"/>
        <end position="151"/>
    </location>
</feature>
<proteinExistence type="predicted"/>
<evidence type="ECO:0000256" key="1">
    <source>
        <dbReference type="SAM" id="MobiDB-lite"/>
    </source>
</evidence>